<feature type="compositionally biased region" description="Pro residues" evidence="1">
    <location>
        <begin position="8"/>
        <end position="17"/>
    </location>
</feature>
<keyword evidence="3" id="KW-1185">Reference proteome</keyword>
<dbReference type="AlphaFoldDB" id="A0AAX6GCJ1"/>
<gene>
    <name evidence="2" type="ORF">M6B38_375010</name>
</gene>
<comment type="caution">
    <text evidence="2">The sequence shown here is derived from an EMBL/GenBank/DDBJ whole genome shotgun (WGS) entry which is preliminary data.</text>
</comment>
<proteinExistence type="predicted"/>
<evidence type="ECO:0000256" key="1">
    <source>
        <dbReference type="SAM" id="MobiDB-lite"/>
    </source>
</evidence>
<feature type="compositionally biased region" description="Basic and acidic residues" evidence="1">
    <location>
        <begin position="50"/>
        <end position="59"/>
    </location>
</feature>
<protein>
    <submittedName>
        <fullName evidence="2">Uncharacterized protein</fullName>
    </submittedName>
</protein>
<sequence length="144" mass="15695">MDLSPAVRPGPPSPDPSMEPLEPATLSHASARMLRPLPRSSIVTLPSPSPRDRRSRPSDPRCPINVSTGTTSKLAHTALAVELLSLLSLLGDRTTSCGALPFELVAAVHPPHRVFVKVGPVSPSSERRPERSYRPKSRWMLRQI</sequence>
<reference evidence="2" key="2">
    <citation type="submission" date="2023-04" db="EMBL/GenBank/DDBJ databases">
        <authorList>
            <person name="Bruccoleri R.E."/>
            <person name="Oakeley E.J."/>
            <person name="Faust A.-M."/>
            <person name="Dessus-Babus S."/>
            <person name="Altorfer M."/>
            <person name="Burckhardt D."/>
            <person name="Oertli M."/>
            <person name="Naumann U."/>
            <person name="Petersen F."/>
            <person name="Wong J."/>
        </authorList>
    </citation>
    <scope>NUCLEOTIDE SEQUENCE</scope>
    <source>
        <strain evidence="2">GSM-AAB239-AS_SAM_17_03QT</strain>
        <tissue evidence="2">Leaf</tissue>
    </source>
</reference>
<dbReference type="EMBL" id="JANAVB010021258">
    <property type="protein sequence ID" value="KAJ6826005.1"/>
    <property type="molecule type" value="Genomic_DNA"/>
</dbReference>
<name>A0AAX6GCJ1_IRIPA</name>
<dbReference type="Proteomes" id="UP001140949">
    <property type="component" value="Unassembled WGS sequence"/>
</dbReference>
<evidence type="ECO:0000313" key="2">
    <source>
        <dbReference type="EMBL" id="KAJ6826005.1"/>
    </source>
</evidence>
<feature type="region of interest" description="Disordered" evidence="1">
    <location>
        <begin position="35"/>
        <end position="71"/>
    </location>
</feature>
<accession>A0AAX6GCJ1</accession>
<organism evidence="2 3">
    <name type="scientific">Iris pallida</name>
    <name type="common">Sweet iris</name>
    <dbReference type="NCBI Taxonomy" id="29817"/>
    <lineage>
        <taxon>Eukaryota</taxon>
        <taxon>Viridiplantae</taxon>
        <taxon>Streptophyta</taxon>
        <taxon>Embryophyta</taxon>
        <taxon>Tracheophyta</taxon>
        <taxon>Spermatophyta</taxon>
        <taxon>Magnoliopsida</taxon>
        <taxon>Liliopsida</taxon>
        <taxon>Asparagales</taxon>
        <taxon>Iridaceae</taxon>
        <taxon>Iridoideae</taxon>
        <taxon>Irideae</taxon>
        <taxon>Iris</taxon>
    </lineage>
</organism>
<evidence type="ECO:0000313" key="3">
    <source>
        <dbReference type="Proteomes" id="UP001140949"/>
    </source>
</evidence>
<reference evidence="2" key="1">
    <citation type="journal article" date="2023" name="GigaByte">
        <title>Genome assembly of the bearded iris, Iris pallida Lam.</title>
        <authorList>
            <person name="Bruccoleri R.E."/>
            <person name="Oakeley E.J."/>
            <person name="Faust A.M.E."/>
            <person name="Altorfer M."/>
            <person name="Dessus-Babus S."/>
            <person name="Burckhardt D."/>
            <person name="Oertli M."/>
            <person name="Naumann U."/>
            <person name="Petersen F."/>
            <person name="Wong J."/>
        </authorList>
    </citation>
    <scope>NUCLEOTIDE SEQUENCE</scope>
    <source>
        <strain evidence="2">GSM-AAB239-AS_SAM_17_03QT</strain>
    </source>
</reference>
<feature type="region of interest" description="Disordered" evidence="1">
    <location>
        <begin position="1"/>
        <end position="22"/>
    </location>
</feature>